<proteinExistence type="inferred from homology"/>
<dbReference type="InterPro" id="IPR016169">
    <property type="entry name" value="FAD-bd_PCMH_sub2"/>
</dbReference>
<dbReference type="SUPFAM" id="SSF55103">
    <property type="entry name" value="FAD-linked oxidases, C-terminal domain"/>
    <property type="match status" value="1"/>
</dbReference>
<accession>A0ABZ0QMR9</accession>
<keyword evidence="7" id="KW-1185">Reference proteome</keyword>
<dbReference type="Gene3D" id="3.30.70.3450">
    <property type="match status" value="1"/>
</dbReference>
<evidence type="ECO:0000256" key="2">
    <source>
        <dbReference type="ARBA" id="ARBA00022630"/>
    </source>
</evidence>
<dbReference type="InterPro" id="IPR006094">
    <property type="entry name" value="Oxid_FAD_bind_N"/>
</dbReference>
<dbReference type="Pfam" id="PF01565">
    <property type="entry name" value="FAD_binding_4"/>
    <property type="match status" value="1"/>
</dbReference>
<dbReference type="SUPFAM" id="SSF56176">
    <property type="entry name" value="FAD-binding/transporter-associated domain-like"/>
    <property type="match status" value="1"/>
</dbReference>
<dbReference type="InterPro" id="IPR004113">
    <property type="entry name" value="FAD-bd_oxidored_4_C"/>
</dbReference>
<keyword evidence="2" id="KW-0285">Flavoprotein</keyword>
<evidence type="ECO:0000256" key="1">
    <source>
        <dbReference type="ARBA" id="ARBA00008000"/>
    </source>
</evidence>
<dbReference type="Gene3D" id="3.30.465.10">
    <property type="match status" value="1"/>
</dbReference>
<keyword evidence="4" id="KW-0560">Oxidoreductase</keyword>
<dbReference type="InterPro" id="IPR016166">
    <property type="entry name" value="FAD-bd_PCMH"/>
</dbReference>
<protein>
    <submittedName>
        <fullName evidence="6">FAD-binding oxidoreductase</fullName>
    </submittedName>
</protein>
<sequence>MASWAGKVRHWNGWGYAGEEPGPEAVERWRRSLGALAGVRPEDYRPPVPLEQIPLPPSRLEPGSAGGLPGLAGFRGRIVATPYERALHAAGRSTGDLIRLRTGTNLRFPDAVAYPADEDDLLRLLEYAERRRVALIPTGGGSSVVGGVEPDVPPTYTGVVSVDLRDLEGVVAIDRTSRRARVRAGTLGPDLEDALRREGLAFRFYPQSYACSTVGGWIATRAGGHFATLHGKIDTAVEALRVVTPRGRVETREVPQSASGPDGKAWFIGSEGALGVITEAVLRLQVPPVRKRATGFRFVGFAEGLEAVRRIVQAGIYPPVLRLLDEYEAMVAFWGRAGMEPGAFLHLGFEVTDPDGERAVTVAWEEATRLCRAAGGREVPPAGVQAWREGFVQQPYWRDVMIDHGLVVDTLETATAWSRAVALREAVREALFRRMERWSAVAMVLCRVTHAYPDGCSLYFTFVLKPPREAMWAAWRDVQQAGLEAFLAHGATLSHHHGTGRDFAPFFEREHGPGHVAALRALKAAFDPAGVLNPGVFFPT</sequence>
<name>A0ABZ0QMR9_9FIRM</name>
<dbReference type="InterPro" id="IPR025650">
    <property type="entry name" value="Alkyl-DHAP_Synthase"/>
</dbReference>
<dbReference type="PANTHER" id="PTHR46568:SF1">
    <property type="entry name" value="ALKYLDIHYDROXYACETONEPHOSPHATE SYNTHASE, PEROXISOMAL"/>
    <property type="match status" value="1"/>
</dbReference>
<evidence type="ECO:0000256" key="4">
    <source>
        <dbReference type="ARBA" id="ARBA00023002"/>
    </source>
</evidence>
<feature type="domain" description="FAD-binding PCMH-type" evidence="5">
    <location>
        <begin position="105"/>
        <end position="287"/>
    </location>
</feature>
<dbReference type="InterPro" id="IPR036318">
    <property type="entry name" value="FAD-bd_PCMH-like_sf"/>
</dbReference>
<dbReference type="PROSITE" id="PS51387">
    <property type="entry name" value="FAD_PCMH"/>
    <property type="match status" value="1"/>
</dbReference>
<reference evidence="6 7" key="1">
    <citation type="submission" date="2023-08" db="EMBL/GenBank/DDBJ databases">
        <title>Genome sequence of Thermaerobacter compostii strain Ins1, a spore-forming filamentous bacterium isolated from a deep geothermal reservoir.</title>
        <authorList>
            <person name="Bregnard D."/>
            <person name="Gonzalez D."/>
            <person name="Junier P."/>
        </authorList>
    </citation>
    <scope>NUCLEOTIDE SEQUENCE [LARGE SCALE GENOMIC DNA]</scope>
    <source>
        <strain evidence="6 7">Ins1</strain>
    </source>
</reference>
<dbReference type="PANTHER" id="PTHR46568">
    <property type="entry name" value="ALKYLDIHYDROXYACETONEPHOSPHATE SYNTHASE, PEROXISOMAL"/>
    <property type="match status" value="1"/>
</dbReference>
<evidence type="ECO:0000313" key="6">
    <source>
        <dbReference type="EMBL" id="WPD18338.1"/>
    </source>
</evidence>
<comment type="similarity">
    <text evidence="1">Belongs to the FAD-binding oxidoreductase/transferase type 4 family.</text>
</comment>
<dbReference type="EMBL" id="CP132508">
    <property type="protein sequence ID" value="WPD18338.1"/>
    <property type="molecule type" value="Genomic_DNA"/>
</dbReference>
<dbReference type="Gene3D" id="1.10.45.10">
    <property type="entry name" value="Vanillyl-alcohol Oxidase, Chain A, domain 4"/>
    <property type="match status" value="1"/>
</dbReference>
<dbReference type="InterPro" id="IPR016171">
    <property type="entry name" value="Vanillyl_alc_oxidase_C-sub2"/>
</dbReference>
<dbReference type="RefSeq" id="WP_318750187.1">
    <property type="nucleotide sequence ID" value="NZ_CP132508.1"/>
</dbReference>
<gene>
    <name evidence="6" type="ORF">Q5761_08120</name>
</gene>
<evidence type="ECO:0000256" key="3">
    <source>
        <dbReference type="ARBA" id="ARBA00022827"/>
    </source>
</evidence>
<evidence type="ECO:0000313" key="7">
    <source>
        <dbReference type="Proteomes" id="UP001304683"/>
    </source>
</evidence>
<dbReference type="InterPro" id="IPR016164">
    <property type="entry name" value="FAD-linked_Oxase-like_C"/>
</dbReference>
<dbReference type="Proteomes" id="UP001304683">
    <property type="component" value="Chromosome"/>
</dbReference>
<organism evidence="6 7">
    <name type="scientific">Thermaerobacter composti</name>
    <dbReference type="NCBI Taxonomy" id="554949"/>
    <lineage>
        <taxon>Bacteria</taxon>
        <taxon>Bacillati</taxon>
        <taxon>Bacillota</taxon>
        <taxon>Clostridia</taxon>
        <taxon>Eubacteriales</taxon>
        <taxon>Clostridiales Family XVII. Incertae Sedis</taxon>
        <taxon>Thermaerobacter</taxon>
    </lineage>
</organism>
<dbReference type="Pfam" id="PF02913">
    <property type="entry name" value="FAD-oxidase_C"/>
    <property type="match status" value="1"/>
</dbReference>
<evidence type="ECO:0000259" key="5">
    <source>
        <dbReference type="PROSITE" id="PS51387"/>
    </source>
</evidence>
<dbReference type="Gene3D" id="3.30.300.330">
    <property type="match status" value="1"/>
</dbReference>
<keyword evidence="3" id="KW-0274">FAD</keyword>